<evidence type="ECO:0000313" key="6">
    <source>
        <dbReference type="EMBL" id="TQL99978.1"/>
    </source>
</evidence>
<dbReference type="PANTHER" id="PTHR39192:SF1">
    <property type="entry name" value="IRON UPTAKE SYSTEM COMPONENT EFEO"/>
    <property type="match status" value="1"/>
</dbReference>
<dbReference type="InterPro" id="IPR038352">
    <property type="entry name" value="Imelysin_sf"/>
</dbReference>
<dbReference type="GO" id="GO:0030313">
    <property type="term" value="C:cell envelope"/>
    <property type="evidence" value="ECO:0007669"/>
    <property type="project" value="UniProtKB-SubCell"/>
</dbReference>
<dbReference type="Proteomes" id="UP000316096">
    <property type="component" value="Unassembled WGS sequence"/>
</dbReference>
<proteinExistence type="inferred from homology"/>
<feature type="chain" id="PRO_5021958045" evidence="4">
    <location>
        <begin position="28"/>
        <end position="377"/>
    </location>
</feature>
<dbReference type="EMBL" id="VFOZ01000001">
    <property type="protein sequence ID" value="TQL99978.1"/>
    <property type="molecule type" value="Genomic_DNA"/>
</dbReference>
<dbReference type="PANTHER" id="PTHR39192">
    <property type="entry name" value="IRON UPTAKE SYSTEM COMPONENT EFEO"/>
    <property type="match status" value="1"/>
</dbReference>
<reference evidence="6 7" key="1">
    <citation type="submission" date="2019-06" db="EMBL/GenBank/DDBJ databases">
        <title>Sequencing the genomes of 1000 actinobacteria strains.</title>
        <authorList>
            <person name="Klenk H.-P."/>
        </authorList>
    </citation>
    <scope>NUCLEOTIDE SEQUENCE [LARGE SCALE GENOMIC DNA]</scope>
    <source>
        <strain evidence="6 7">DSM 102200</strain>
    </source>
</reference>
<accession>A0A543CSH7</accession>
<comment type="caution">
    <text evidence="6">The sequence shown here is derived from an EMBL/GenBank/DDBJ whole genome shotgun (WGS) entry which is preliminary data.</text>
</comment>
<evidence type="ECO:0000256" key="3">
    <source>
        <dbReference type="ARBA" id="ARBA00022729"/>
    </source>
</evidence>
<evidence type="ECO:0000256" key="1">
    <source>
        <dbReference type="ARBA" id="ARBA00004196"/>
    </source>
</evidence>
<evidence type="ECO:0000313" key="7">
    <source>
        <dbReference type="Proteomes" id="UP000316096"/>
    </source>
</evidence>
<dbReference type="InterPro" id="IPR050894">
    <property type="entry name" value="EfeM/EfeO_iron_uptake"/>
</dbReference>
<dbReference type="AlphaFoldDB" id="A0A543CSH7"/>
<comment type="similarity">
    <text evidence="2">Belongs to the EfeM/EfeO family.</text>
</comment>
<dbReference type="Pfam" id="PF09375">
    <property type="entry name" value="Peptidase_M75"/>
    <property type="match status" value="1"/>
</dbReference>
<gene>
    <name evidence="6" type="ORF">FB559_5680</name>
</gene>
<feature type="signal peptide" evidence="4">
    <location>
        <begin position="1"/>
        <end position="27"/>
    </location>
</feature>
<dbReference type="OrthoDB" id="7260758at2"/>
<comment type="subcellular location">
    <subcellularLocation>
        <location evidence="1">Cell envelope</location>
    </subcellularLocation>
</comment>
<dbReference type="InterPro" id="IPR018976">
    <property type="entry name" value="Imelysin-like"/>
</dbReference>
<dbReference type="InterPro" id="IPR034981">
    <property type="entry name" value="Imelysin-like_EfeO/Algp7"/>
</dbReference>
<dbReference type="RefSeq" id="WP_141959191.1">
    <property type="nucleotide sequence ID" value="NZ_VFOZ01000001.1"/>
</dbReference>
<sequence length="377" mass="39560">MRTPLLIVGAVLLLAAAGDARPSPAGASLPAAIEASTTGCGTGWTRPHAGDQVLSLRNDGATAADVMLIDPANGAVYAEVEGLGPGVTRQLRLDLGNGTYAFRCGDDGGGDPVVGRPTRITGPAGTSPAIQPVSTNDLYAPARSYTDYVSAGLDRLTAKTDTLRDAVDDGDLDAARTAWLPAHVAYERLGAAYGTFGDFDGAINGGTAGLPGGVHDAGFTGFHRLEYGLWHGESASSLRKVADRLAKDVHGLKSDFPDQRMDPADLPLRAHEILENTLQFQLTGQADQGSGTTLKTAAANIEGTREVLGVLRPVLRPRYQRLPEVDTWLDRMDALLKGHSSVDKLSTAQRERLNGAAGQLLELLAPVATIAEPRRTS</sequence>
<feature type="domain" description="Imelysin-like" evidence="5">
    <location>
        <begin position="143"/>
        <end position="365"/>
    </location>
</feature>
<name>A0A543CSH7_9ACTN</name>
<evidence type="ECO:0000256" key="4">
    <source>
        <dbReference type="SAM" id="SignalP"/>
    </source>
</evidence>
<evidence type="ECO:0000256" key="2">
    <source>
        <dbReference type="ARBA" id="ARBA00005989"/>
    </source>
</evidence>
<dbReference type="CDD" id="cd14656">
    <property type="entry name" value="Imelysin-like_EfeO"/>
    <property type="match status" value="1"/>
</dbReference>
<dbReference type="Gene3D" id="1.20.1420.20">
    <property type="entry name" value="M75 peptidase, HXXE motif"/>
    <property type="match status" value="1"/>
</dbReference>
<evidence type="ECO:0000259" key="5">
    <source>
        <dbReference type="Pfam" id="PF09375"/>
    </source>
</evidence>
<keyword evidence="7" id="KW-1185">Reference proteome</keyword>
<protein>
    <submittedName>
        <fullName evidence="6">Iron uptake system component EfeO</fullName>
    </submittedName>
</protein>
<keyword evidence="3 4" id="KW-0732">Signal</keyword>
<organism evidence="6 7">
    <name type="scientific">Actinoallomurus bryophytorum</name>
    <dbReference type="NCBI Taxonomy" id="1490222"/>
    <lineage>
        <taxon>Bacteria</taxon>
        <taxon>Bacillati</taxon>
        <taxon>Actinomycetota</taxon>
        <taxon>Actinomycetes</taxon>
        <taxon>Streptosporangiales</taxon>
        <taxon>Thermomonosporaceae</taxon>
        <taxon>Actinoallomurus</taxon>
    </lineage>
</organism>